<dbReference type="Proteomes" id="UP000004926">
    <property type="component" value="Chromosome"/>
</dbReference>
<dbReference type="HOGENOM" id="CLU_047670_0_0_11"/>
<evidence type="ECO:0008006" key="4">
    <source>
        <dbReference type="Google" id="ProtNLM"/>
    </source>
</evidence>
<sequence>MTAPQPGERHLRPVNAPGEPSTGVLPEPSSEVLPEPADLHGKNPSTGAVEVPPGSRQPPVVDPEARAAEEVARARGALPPLDAAAFDCYLGRVVEAVAEFTEGDPVNVLASLICVTGVHLGQKPHVRAGDDVHPLLVWPLIIGRTGSGRKGAGWSSAKRIALAAGPDFMSTNVRSGLTSGEGLAAMFADDQDADDNGEKAGRRTGGRLPAGDRRLLVFEAEWAAVMARMKREGNSLSATLRGAWEGGDLSTLAVSARIAPSSHVGIVAHITPEEFRAKVSASDLAGGTYNRFLPIMVARARFLPGGQGAPLAIINGLGAELAERLEHGGELGALGFTTAGDELWRRLYVEFGTDSGDSGPVEQFVSRAAPYCLRIAGIHAALDGNSAIDAGHLIAAAALVRYAIDSARAAFNQSAETAKLAAWIAAAGAEGRTREQVRSDFYGRNKKADEVNALLDTLARAGRITATKRPPASGRGRPTEVYTAVQVPRG</sequence>
<proteinExistence type="predicted"/>
<evidence type="ECO:0000313" key="2">
    <source>
        <dbReference type="EMBL" id="EHR53357.1"/>
    </source>
</evidence>
<dbReference type="EMBL" id="CM001439">
    <property type="protein sequence ID" value="EHR53357.1"/>
    <property type="molecule type" value="Genomic_DNA"/>
</dbReference>
<evidence type="ECO:0000256" key="1">
    <source>
        <dbReference type="SAM" id="MobiDB-lite"/>
    </source>
</evidence>
<evidence type="ECO:0000313" key="3">
    <source>
        <dbReference type="Proteomes" id="UP000004926"/>
    </source>
</evidence>
<protein>
    <recommendedName>
        <fullName evidence="4">DUF3987 domain-containing protein</fullName>
    </recommendedName>
</protein>
<name>H5X525_9PSEU</name>
<feature type="region of interest" description="Disordered" evidence="1">
    <location>
        <begin position="467"/>
        <end position="490"/>
    </location>
</feature>
<keyword evidence="3" id="KW-1185">Reference proteome</keyword>
<dbReference type="eggNOG" id="COG4643">
    <property type="taxonomic scope" value="Bacteria"/>
</dbReference>
<dbReference type="InterPro" id="IPR025048">
    <property type="entry name" value="DUF3987"/>
</dbReference>
<dbReference type="AlphaFoldDB" id="H5X525"/>
<reference evidence="2 3" key="1">
    <citation type="journal article" date="2012" name="Stand. Genomic Sci.">
        <title>Genome sequence of the ocean sediment bacterium Saccharomonospora marina type strain (XMU15(T)).</title>
        <authorList>
            <person name="Klenk H.P."/>
            <person name="Lu M."/>
            <person name="Lucas S."/>
            <person name="Lapidus A."/>
            <person name="Copeland A."/>
            <person name="Pitluck S."/>
            <person name="Goodwin L.A."/>
            <person name="Han C."/>
            <person name="Tapia R."/>
            <person name="Brambilla E.M."/>
            <person name="Potter G."/>
            <person name="Land M."/>
            <person name="Ivanova N."/>
            <person name="Rohde M."/>
            <person name="Goker M."/>
            <person name="Detter J.C."/>
            <person name="Li W.J."/>
            <person name="Kyrpides N.C."/>
            <person name="Woyke T."/>
        </authorList>
    </citation>
    <scope>NUCLEOTIDE SEQUENCE [LARGE SCALE GENOMIC DNA]</scope>
    <source>
        <strain evidence="2 3">XMU15</strain>
    </source>
</reference>
<dbReference type="STRING" id="882083.SacmaDRAFT_5192"/>
<feature type="compositionally biased region" description="Low complexity" evidence="1">
    <location>
        <begin position="24"/>
        <end position="36"/>
    </location>
</feature>
<dbReference type="Pfam" id="PF13148">
    <property type="entry name" value="DUF3987"/>
    <property type="match status" value="1"/>
</dbReference>
<feature type="region of interest" description="Disordered" evidence="1">
    <location>
        <begin position="1"/>
        <end position="61"/>
    </location>
</feature>
<organism evidence="2 3">
    <name type="scientific">Saccharomonospora marina XMU15</name>
    <dbReference type="NCBI Taxonomy" id="882083"/>
    <lineage>
        <taxon>Bacteria</taxon>
        <taxon>Bacillati</taxon>
        <taxon>Actinomycetota</taxon>
        <taxon>Actinomycetes</taxon>
        <taxon>Pseudonocardiales</taxon>
        <taxon>Pseudonocardiaceae</taxon>
        <taxon>Saccharomonospora</taxon>
    </lineage>
</organism>
<gene>
    <name evidence="2" type="ORF">SacmaDRAFT_5192</name>
</gene>
<accession>H5X525</accession>